<dbReference type="STRING" id="1798661.A3D65_06055"/>
<organism evidence="3 4">
    <name type="scientific">Candidatus Lloydbacteria bacterium RIFCSPHIGHO2_02_FULL_50_13</name>
    <dbReference type="NCBI Taxonomy" id="1798661"/>
    <lineage>
        <taxon>Bacteria</taxon>
        <taxon>Candidatus Lloydiibacteriota</taxon>
    </lineage>
</organism>
<gene>
    <name evidence="3" type="ORF">A3D65_06055</name>
</gene>
<evidence type="ECO:0008006" key="5">
    <source>
        <dbReference type="Google" id="ProtNLM"/>
    </source>
</evidence>
<dbReference type="GO" id="GO:0009143">
    <property type="term" value="P:nucleoside triphosphate catabolic process"/>
    <property type="evidence" value="ECO:0007669"/>
    <property type="project" value="InterPro"/>
</dbReference>
<evidence type="ECO:0000313" key="4">
    <source>
        <dbReference type="Proteomes" id="UP000177996"/>
    </source>
</evidence>
<dbReference type="GO" id="GO:0047429">
    <property type="term" value="F:nucleoside triphosphate diphosphatase activity"/>
    <property type="evidence" value="ECO:0007669"/>
    <property type="project" value="InterPro"/>
</dbReference>
<proteinExistence type="inferred from homology"/>
<dbReference type="InterPro" id="IPR002637">
    <property type="entry name" value="RdgB/HAM1"/>
</dbReference>
<evidence type="ECO:0000313" key="3">
    <source>
        <dbReference type="EMBL" id="OGZ07523.1"/>
    </source>
</evidence>
<comment type="caution">
    <text evidence="3">The sequence shown here is derived from an EMBL/GenBank/DDBJ whole genome shotgun (WGS) entry which is preliminary data.</text>
</comment>
<sequence length="189" mass="21342">MHINFVTTNKGKVASLERTCKPLGISITHVSMELPEPQVSDLRVITEHKAVAAYREVKAPLIVQDSRFFLEAWRGFPGPFVKFTLDTLGIDGYLALVSGRSHKCEFSECLAFTDGTGLTFFESTIPGSLAYERKGVKHPDAWSELWEIFIPEGWTKTIAEMTLEERAKWRQQRGDTSASLFANWYNGHT</sequence>
<dbReference type="GO" id="GO:0005737">
    <property type="term" value="C:cytoplasm"/>
    <property type="evidence" value="ECO:0007669"/>
    <property type="project" value="TreeGrafter"/>
</dbReference>
<dbReference type="Pfam" id="PF01725">
    <property type="entry name" value="Ham1p_like"/>
    <property type="match status" value="1"/>
</dbReference>
<dbReference type="Proteomes" id="UP000177996">
    <property type="component" value="Unassembled WGS sequence"/>
</dbReference>
<dbReference type="PANTHER" id="PTHR11067">
    <property type="entry name" value="INOSINE TRIPHOSPHATE PYROPHOSPHATASE/HAM1 PROTEIN"/>
    <property type="match status" value="1"/>
</dbReference>
<accession>A0A1G2D1P3</accession>
<reference evidence="3 4" key="1">
    <citation type="journal article" date="2016" name="Nat. Commun.">
        <title>Thousands of microbial genomes shed light on interconnected biogeochemical processes in an aquifer system.</title>
        <authorList>
            <person name="Anantharaman K."/>
            <person name="Brown C.T."/>
            <person name="Hug L.A."/>
            <person name="Sharon I."/>
            <person name="Castelle C.J."/>
            <person name="Probst A.J."/>
            <person name="Thomas B.C."/>
            <person name="Singh A."/>
            <person name="Wilkins M.J."/>
            <person name="Karaoz U."/>
            <person name="Brodie E.L."/>
            <person name="Williams K.H."/>
            <person name="Hubbard S.S."/>
            <person name="Banfield J.F."/>
        </authorList>
    </citation>
    <scope>NUCLEOTIDE SEQUENCE [LARGE SCALE GENOMIC DNA]</scope>
</reference>
<dbReference type="Gene3D" id="3.90.950.10">
    <property type="match status" value="1"/>
</dbReference>
<comment type="similarity">
    <text evidence="1">Belongs to the HAM1 NTPase family.</text>
</comment>
<dbReference type="InterPro" id="IPR029001">
    <property type="entry name" value="ITPase-like_fam"/>
</dbReference>
<evidence type="ECO:0000256" key="1">
    <source>
        <dbReference type="ARBA" id="ARBA00008023"/>
    </source>
</evidence>
<dbReference type="EMBL" id="MHLL01000058">
    <property type="protein sequence ID" value="OGZ07523.1"/>
    <property type="molecule type" value="Genomic_DNA"/>
</dbReference>
<name>A0A1G2D1P3_9BACT</name>
<evidence type="ECO:0000256" key="2">
    <source>
        <dbReference type="ARBA" id="ARBA00022801"/>
    </source>
</evidence>
<dbReference type="AlphaFoldDB" id="A0A1G2D1P3"/>
<protein>
    <recommendedName>
        <fullName evidence="5">Non-canonical purine NTP pyrophosphatase</fullName>
    </recommendedName>
</protein>
<keyword evidence="2" id="KW-0378">Hydrolase</keyword>
<dbReference type="PANTHER" id="PTHR11067:SF9">
    <property type="entry name" value="INOSINE TRIPHOSPHATE PYROPHOSPHATASE"/>
    <property type="match status" value="1"/>
</dbReference>
<dbReference type="SUPFAM" id="SSF52972">
    <property type="entry name" value="ITPase-like"/>
    <property type="match status" value="1"/>
</dbReference>